<dbReference type="SUPFAM" id="SSF53098">
    <property type="entry name" value="Ribonuclease H-like"/>
    <property type="match status" value="1"/>
</dbReference>
<comment type="caution">
    <text evidence="1">The sequence shown here is derived from an EMBL/GenBank/DDBJ whole genome shotgun (WGS) entry which is preliminary data.</text>
</comment>
<dbReference type="InterPro" id="IPR012337">
    <property type="entry name" value="RNaseH-like_sf"/>
</dbReference>
<evidence type="ECO:0000313" key="2">
    <source>
        <dbReference type="Proteomes" id="UP001157974"/>
    </source>
</evidence>
<gene>
    <name evidence="1" type="ORF">NDN08_008252</name>
</gene>
<proteinExistence type="predicted"/>
<accession>A0AAV8V2P2</accession>
<dbReference type="PANTHER" id="PTHR37067:SF3">
    <property type="entry name" value="PX DOMAIN-CONTAINING PROTEIN"/>
    <property type="match status" value="1"/>
</dbReference>
<keyword evidence="2" id="KW-1185">Reference proteome</keyword>
<protein>
    <recommendedName>
        <fullName evidence="3">Nuclear pore complex protein</fullName>
    </recommendedName>
</protein>
<dbReference type="AlphaFoldDB" id="A0AAV8V2P2"/>
<name>A0AAV8V2P2_9RHOD</name>
<reference evidence="1 2" key="1">
    <citation type="journal article" date="2023" name="Nat. Commun.">
        <title>Origin of minicircular mitochondrial genomes in red algae.</title>
        <authorList>
            <person name="Lee Y."/>
            <person name="Cho C.H."/>
            <person name="Lee Y.M."/>
            <person name="Park S.I."/>
            <person name="Yang J.H."/>
            <person name="West J.A."/>
            <person name="Bhattacharya D."/>
            <person name="Yoon H.S."/>
        </authorList>
    </citation>
    <scope>NUCLEOTIDE SEQUENCE [LARGE SCALE GENOMIC DNA]</scope>
    <source>
        <strain evidence="1 2">CCMP1338</strain>
        <tissue evidence="1">Whole cell</tissue>
    </source>
</reference>
<dbReference type="PANTHER" id="PTHR37067">
    <property type="entry name" value="PX DOMAIN-CONTAINING PROTEIN"/>
    <property type="match status" value="1"/>
</dbReference>
<dbReference type="Proteomes" id="UP001157974">
    <property type="component" value="Unassembled WGS sequence"/>
</dbReference>
<dbReference type="EMBL" id="JAMWBK010000002">
    <property type="protein sequence ID" value="KAJ8908158.1"/>
    <property type="molecule type" value="Genomic_DNA"/>
</dbReference>
<evidence type="ECO:0008006" key="3">
    <source>
        <dbReference type="Google" id="ProtNLM"/>
    </source>
</evidence>
<organism evidence="1 2">
    <name type="scientific">Rhodosorus marinus</name>
    <dbReference type="NCBI Taxonomy" id="101924"/>
    <lineage>
        <taxon>Eukaryota</taxon>
        <taxon>Rhodophyta</taxon>
        <taxon>Stylonematophyceae</taxon>
        <taxon>Stylonematales</taxon>
        <taxon>Stylonemataceae</taxon>
        <taxon>Rhodosorus</taxon>
    </lineage>
</organism>
<evidence type="ECO:0000313" key="1">
    <source>
        <dbReference type="EMBL" id="KAJ8908158.1"/>
    </source>
</evidence>
<sequence>MLHFFVKKTIIETVFGDLFFHPEELAGVTQERALSVFTNQGEDEAINDIEIGQDQHLPVIKLEQQFRLAVKLSALGSSFRCVARLLEVIREESGSEEYGNTSEAMVISTYARIVCLSPCKSCRRYWKKVWAFSIGLCCSTYRGRSYVDIRVRMYFDGKLRNYPLVELPIFERHTELIYKLFDAVFPDWKISMIGLSTDGDAKIAGSIRGVTTRLEHTLADGVLRAWSGLHQLDLVMQDVVESTFDEEFISKLAKLVGYLRRQLNSSARAGGECPEYCDVRWGSMLKVLKWLKPHRLKVQSDLIELGVAWTPEDSWWVLLHVMADVLEQAQVVFSGLQGLSMVLEEHILRLRKQVEVYCKMCPMLGPLNEHNLEQVDASSAVIGGSFLASYRAVRSFIDGYGRWFLFALDAMEKNSREKLAHSCADLFVHLADGKISKGIAERDSINDAAEETPPFCRTSSYAAICAPTS</sequence>